<feature type="active site" evidence="9 11">
    <location>
        <position position="144"/>
    </location>
</feature>
<name>A0A9D0YYP3_9FIRM</name>
<dbReference type="InterPro" id="IPR036440">
    <property type="entry name" value="Peptidase_C15-like_sf"/>
</dbReference>
<dbReference type="GO" id="GO:0016920">
    <property type="term" value="F:pyroglutamyl-peptidase activity"/>
    <property type="evidence" value="ECO:0007669"/>
    <property type="project" value="UniProtKB-UniRule"/>
</dbReference>
<dbReference type="InterPro" id="IPR000816">
    <property type="entry name" value="Peptidase_C15"/>
</dbReference>
<dbReference type="PANTHER" id="PTHR23402">
    <property type="entry name" value="PROTEASE FAMILY C15 PYROGLUTAMYL-PEPTIDASE I-RELATED"/>
    <property type="match status" value="1"/>
</dbReference>
<keyword evidence="6 9" id="KW-0645">Protease</keyword>
<evidence type="ECO:0000256" key="9">
    <source>
        <dbReference type="HAMAP-Rule" id="MF_00417"/>
    </source>
</evidence>
<keyword evidence="7 9" id="KW-0378">Hydrolase</keyword>
<dbReference type="PANTHER" id="PTHR23402:SF1">
    <property type="entry name" value="PYROGLUTAMYL-PEPTIDASE I"/>
    <property type="match status" value="1"/>
</dbReference>
<evidence type="ECO:0000313" key="13">
    <source>
        <dbReference type="Proteomes" id="UP000886819"/>
    </source>
</evidence>
<evidence type="ECO:0000256" key="10">
    <source>
        <dbReference type="PROSITE-ProRule" id="PRU10076"/>
    </source>
</evidence>
<gene>
    <name evidence="9 12" type="primary">pcp</name>
    <name evidence="12" type="ORF">IAA66_06895</name>
</gene>
<evidence type="ECO:0000256" key="8">
    <source>
        <dbReference type="ARBA" id="ARBA00022807"/>
    </source>
</evidence>
<dbReference type="GO" id="GO:0006508">
    <property type="term" value="P:proteolysis"/>
    <property type="evidence" value="ECO:0007669"/>
    <property type="project" value="UniProtKB-KW"/>
</dbReference>
<dbReference type="Pfam" id="PF01470">
    <property type="entry name" value="Peptidase_C15"/>
    <property type="match status" value="1"/>
</dbReference>
<dbReference type="InterPro" id="IPR033694">
    <property type="entry name" value="PGPEP1_Cys_AS"/>
</dbReference>
<dbReference type="NCBIfam" id="TIGR00504">
    <property type="entry name" value="pyro_pdase"/>
    <property type="match status" value="1"/>
</dbReference>
<evidence type="ECO:0000256" key="7">
    <source>
        <dbReference type="ARBA" id="ARBA00022801"/>
    </source>
</evidence>
<evidence type="ECO:0000256" key="1">
    <source>
        <dbReference type="ARBA" id="ARBA00001770"/>
    </source>
</evidence>
<accession>A0A9D0YYP3</accession>
<reference evidence="12" key="1">
    <citation type="submission" date="2020-10" db="EMBL/GenBank/DDBJ databases">
        <authorList>
            <person name="Gilroy R."/>
        </authorList>
    </citation>
    <scope>NUCLEOTIDE SEQUENCE</scope>
    <source>
        <strain evidence="12">ChiHile30-977</strain>
    </source>
</reference>
<dbReference type="SUPFAM" id="SSF53182">
    <property type="entry name" value="Pyrrolidone carboxyl peptidase (pyroglutamate aminopeptidase)"/>
    <property type="match status" value="1"/>
</dbReference>
<proteinExistence type="inferred from homology"/>
<comment type="function">
    <text evidence="2 9">Removes 5-oxoproline from various penultimate amino acid residues except L-proline.</text>
</comment>
<evidence type="ECO:0000313" key="12">
    <source>
        <dbReference type="EMBL" id="HIQ63300.1"/>
    </source>
</evidence>
<dbReference type="NCBIfam" id="NF009676">
    <property type="entry name" value="PRK13197.1"/>
    <property type="match status" value="1"/>
</dbReference>
<dbReference type="PRINTS" id="PR00706">
    <property type="entry name" value="PYROGLUPTASE"/>
</dbReference>
<comment type="catalytic activity">
    <reaction evidence="1 9 10">
        <text>Release of an N-terminal pyroglutamyl group from a polypeptide, the second amino acid generally not being Pro.</text>
        <dbReference type="EC" id="3.4.19.3"/>
    </reaction>
</comment>
<dbReference type="FunFam" id="3.40.630.20:FF:000001">
    <property type="entry name" value="Pyrrolidone-carboxylate peptidase"/>
    <property type="match status" value="1"/>
</dbReference>
<dbReference type="Proteomes" id="UP000886819">
    <property type="component" value="Unassembled WGS sequence"/>
</dbReference>
<reference evidence="12" key="2">
    <citation type="journal article" date="2021" name="PeerJ">
        <title>Extensive microbial diversity within the chicken gut microbiome revealed by metagenomics and culture.</title>
        <authorList>
            <person name="Gilroy R."/>
            <person name="Ravi A."/>
            <person name="Getino M."/>
            <person name="Pursley I."/>
            <person name="Horton D.L."/>
            <person name="Alikhan N.F."/>
            <person name="Baker D."/>
            <person name="Gharbi K."/>
            <person name="Hall N."/>
            <person name="Watson M."/>
            <person name="Adriaenssens E.M."/>
            <person name="Foster-Nyarko E."/>
            <person name="Jarju S."/>
            <person name="Secka A."/>
            <person name="Antonio M."/>
            <person name="Oren A."/>
            <person name="Chaudhuri R.R."/>
            <person name="La Ragione R."/>
            <person name="Hildebrand F."/>
            <person name="Pallen M.J."/>
        </authorList>
    </citation>
    <scope>NUCLEOTIDE SEQUENCE</scope>
    <source>
        <strain evidence="12">ChiHile30-977</strain>
    </source>
</reference>
<evidence type="ECO:0000256" key="6">
    <source>
        <dbReference type="ARBA" id="ARBA00022670"/>
    </source>
</evidence>
<dbReference type="PROSITE" id="PS01333">
    <property type="entry name" value="PYRASE_GLU"/>
    <property type="match status" value="1"/>
</dbReference>
<evidence type="ECO:0000256" key="3">
    <source>
        <dbReference type="ARBA" id="ARBA00004496"/>
    </source>
</evidence>
<dbReference type="PROSITE" id="PS01334">
    <property type="entry name" value="PYRASE_CYS"/>
    <property type="match status" value="1"/>
</dbReference>
<dbReference type="InterPro" id="IPR033693">
    <property type="entry name" value="PGPEP1_Glu_AS"/>
</dbReference>
<comment type="similarity">
    <text evidence="4 9">Belongs to the peptidase C15 family.</text>
</comment>
<dbReference type="PIRSF" id="PIRSF015592">
    <property type="entry name" value="Prld-crbxl_pptds"/>
    <property type="match status" value="1"/>
</dbReference>
<dbReference type="InterPro" id="IPR029762">
    <property type="entry name" value="PGP-I_bact-type"/>
</dbReference>
<comment type="caution">
    <text evidence="12">The sequence shown here is derived from an EMBL/GenBank/DDBJ whole genome shotgun (WGS) entry which is preliminary data.</text>
</comment>
<keyword evidence="8 9" id="KW-0788">Thiol protease</keyword>
<dbReference type="Gene3D" id="3.40.630.20">
    <property type="entry name" value="Peptidase C15, pyroglutamyl peptidase I-like"/>
    <property type="match status" value="1"/>
</dbReference>
<organism evidence="12 13">
    <name type="scientific">Candidatus Avichristensenella intestinipullorum</name>
    <dbReference type="NCBI Taxonomy" id="2840693"/>
    <lineage>
        <taxon>Bacteria</taxon>
        <taxon>Bacillati</taxon>
        <taxon>Bacillota</taxon>
        <taxon>Clostridia</taxon>
        <taxon>Candidatus Avichristensenella</taxon>
    </lineage>
</organism>
<comment type="subcellular location">
    <subcellularLocation>
        <location evidence="3 9">Cytoplasm</location>
    </subcellularLocation>
</comment>
<evidence type="ECO:0000256" key="4">
    <source>
        <dbReference type="ARBA" id="ARBA00006641"/>
    </source>
</evidence>
<dbReference type="GO" id="GO:0005829">
    <property type="term" value="C:cytosol"/>
    <property type="evidence" value="ECO:0007669"/>
    <property type="project" value="InterPro"/>
</dbReference>
<dbReference type="HAMAP" id="MF_00417">
    <property type="entry name" value="Pyrrolid_peptidase"/>
    <property type="match status" value="1"/>
</dbReference>
<dbReference type="AlphaFoldDB" id="A0A9D0YYP3"/>
<dbReference type="EC" id="3.4.19.3" evidence="9"/>
<sequence length="206" mass="21866">MRPVSLLFTGFEPFGGEAVNPSWAAVERLPERIGGASIRTRRLPVAFERAGALAIEAIEALSPDAVVCVGQAGGRTGISVERVALNLDDASAPDNEGCRPVDAPIRPDGPCAYLATLPVKRLVSALTQADIPAHISNSAGTYVCNHVLYSVLDWLYARRPDVRAGFLHVPYLPEQCGDKPSAPALPLETMVRALEIVARTLADGGM</sequence>
<feature type="active site" evidence="9 10">
    <location>
        <position position="81"/>
    </location>
</feature>
<comment type="subunit">
    <text evidence="9">Homotetramer.</text>
</comment>
<dbReference type="CDD" id="cd00501">
    <property type="entry name" value="Peptidase_C15"/>
    <property type="match status" value="1"/>
</dbReference>
<dbReference type="InterPro" id="IPR016125">
    <property type="entry name" value="Peptidase_C15-like"/>
</dbReference>
<evidence type="ECO:0000256" key="5">
    <source>
        <dbReference type="ARBA" id="ARBA00022490"/>
    </source>
</evidence>
<evidence type="ECO:0000256" key="2">
    <source>
        <dbReference type="ARBA" id="ARBA00002280"/>
    </source>
</evidence>
<keyword evidence="5 9" id="KW-0963">Cytoplasm</keyword>
<feature type="active site" evidence="9">
    <location>
        <position position="168"/>
    </location>
</feature>
<evidence type="ECO:0000256" key="11">
    <source>
        <dbReference type="PROSITE-ProRule" id="PRU10077"/>
    </source>
</evidence>
<protein>
    <recommendedName>
        <fullName evidence="9">Pyrrolidone-carboxylate peptidase</fullName>
        <ecNumber evidence="9">3.4.19.3</ecNumber>
    </recommendedName>
    <alternativeName>
        <fullName evidence="9">5-oxoprolyl-peptidase</fullName>
    </alternativeName>
    <alternativeName>
        <fullName evidence="9">Pyroglutamyl-peptidase I</fullName>
        <shortName evidence="9">PGP-I</shortName>
        <shortName evidence="9">Pyrase</shortName>
    </alternativeName>
</protein>
<dbReference type="EMBL" id="DVFI01000099">
    <property type="protein sequence ID" value="HIQ63300.1"/>
    <property type="molecule type" value="Genomic_DNA"/>
</dbReference>